<dbReference type="SUPFAM" id="SSF63418">
    <property type="entry name" value="MurE/MurF N-terminal domain"/>
    <property type="match status" value="1"/>
</dbReference>
<dbReference type="GO" id="GO:0008765">
    <property type="term" value="F:UDP-N-acetylmuramoylalanyl-D-glutamate-2,6-diaminopimelate ligase activity"/>
    <property type="evidence" value="ECO:0007669"/>
    <property type="project" value="UniProtKB-UniRule"/>
</dbReference>
<dbReference type="InterPro" id="IPR036615">
    <property type="entry name" value="Mur_ligase_C_dom_sf"/>
</dbReference>
<gene>
    <name evidence="2 6" type="primary">murE</name>
    <name evidence="6" type="ORF">CRENPOLYSF1_270077</name>
</gene>
<feature type="binding site" evidence="2">
    <location>
        <position position="383"/>
    </location>
    <ligand>
        <name>meso-2,6-diaminopimelate</name>
        <dbReference type="ChEBI" id="CHEBI:57791"/>
    </ligand>
</feature>
<proteinExistence type="inferred from homology"/>
<comment type="similarity">
    <text evidence="1 2">Belongs to the MurCDEF family. MurE subfamily.</text>
</comment>
<feature type="binding site" evidence="2">
    <location>
        <position position="177"/>
    </location>
    <ligand>
        <name>UDP-N-acetyl-alpha-D-muramoyl-L-alanyl-D-glutamate</name>
        <dbReference type="ChEBI" id="CHEBI:83900"/>
    </ligand>
</feature>
<dbReference type="EMBL" id="FUKI01000101">
    <property type="protein sequence ID" value="SJM92345.1"/>
    <property type="molecule type" value="Genomic_DNA"/>
</dbReference>
<dbReference type="AlphaFoldDB" id="A0A1R4H7V2"/>
<feature type="binding site" evidence="2">
    <location>
        <position position="461"/>
    </location>
    <ligand>
        <name>meso-2,6-diaminopimelate</name>
        <dbReference type="ChEBI" id="CHEBI:57791"/>
    </ligand>
</feature>
<dbReference type="RefSeq" id="WP_087143359.1">
    <property type="nucleotide sequence ID" value="NZ_FUKI01000101.1"/>
</dbReference>
<dbReference type="Pfam" id="PF08245">
    <property type="entry name" value="Mur_ligase_M"/>
    <property type="match status" value="1"/>
</dbReference>
<dbReference type="PANTHER" id="PTHR23135">
    <property type="entry name" value="MUR LIGASE FAMILY MEMBER"/>
    <property type="match status" value="1"/>
</dbReference>
<feature type="domain" description="Mur ligase central" evidence="5">
    <location>
        <begin position="110"/>
        <end position="311"/>
    </location>
</feature>
<comment type="caution">
    <text evidence="2">Lacks conserved residue(s) required for the propagation of feature annotation.</text>
</comment>
<sequence>MLLNDLLPDSSIANNAITVTGLALNSKELVSGDVFVALAGSVQHGLLYAQHAIAKGAVAIMYDPAKGGAVLAEQIDAIPLFSVVDLALKLGEIASRFYSNPSQKIDVIGITGTNGKTSCSHFLSHTLDECAIIGTLGWGERGQLRQTLNTTPDAVSVQRMLFDLLKSGKRTVAMEVSSHALQQGRVNGVQFKGVVFTNISRDHLDYHGTMAAYVQAKLALLDKPGIGFAVVNLDAAYSDDIIARIPKSVIAWGISVSGKVVEAMECLSAIDISHSAEGISFVAQWRGQRQVINAPLYGDFNVENLLTTLAVSLAMGASLSAAAQKILTIQAVAGRMEALGGGKLPLVFVDYAHTPDALDKVLASVRQQCFGDLWLVFGCGGNRDTGKRSQMGKIAQQWADRVIVTDDNPRFEDSKAIVNDIVRDCQSSKLSVIQDRKAAIQQAILQASAQDCIVVAGKGHENYQEIEAVRLPFSDRHAVMEALDMRVVTR</sequence>
<evidence type="ECO:0000313" key="7">
    <source>
        <dbReference type="Proteomes" id="UP000195667"/>
    </source>
</evidence>
<comment type="subcellular location">
    <subcellularLocation>
        <location evidence="2 3">Cytoplasm</location>
    </subcellularLocation>
</comment>
<name>A0A1R4H7V2_9GAMM</name>
<dbReference type="InterPro" id="IPR005761">
    <property type="entry name" value="UDP-N-AcMur-Glu-dNH2Pim_ligase"/>
</dbReference>
<feature type="binding site" evidence="2">
    <location>
        <begin position="112"/>
        <end position="118"/>
    </location>
    <ligand>
        <name>ATP</name>
        <dbReference type="ChEBI" id="CHEBI:30616"/>
    </ligand>
</feature>
<dbReference type="HAMAP" id="MF_00208">
    <property type="entry name" value="MurE"/>
    <property type="match status" value="1"/>
</dbReference>
<comment type="cofactor">
    <cofactor evidence="2">
        <name>Mg(2+)</name>
        <dbReference type="ChEBI" id="CHEBI:18420"/>
    </cofactor>
</comment>
<dbReference type="GO" id="GO:0005737">
    <property type="term" value="C:cytoplasm"/>
    <property type="evidence" value="ECO:0007669"/>
    <property type="project" value="UniProtKB-SubCell"/>
</dbReference>
<keyword evidence="2 3" id="KW-0133">Cell shape</keyword>
<feature type="binding site" evidence="2">
    <location>
        <position position="185"/>
    </location>
    <ligand>
        <name>UDP-N-acetyl-alpha-D-muramoyl-L-alanyl-D-glutamate</name>
        <dbReference type="ChEBI" id="CHEBI:83900"/>
    </ligand>
</feature>
<feature type="binding site" evidence="2">
    <location>
        <position position="24"/>
    </location>
    <ligand>
        <name>UDP-N-acetyl-alpha-D-muramoyl-L-alanyl-D-glutamate</name>
        <dbReference type="ChEBI" id="CHEBI:83900"/>
    </ligand>
</feature>
<dbReference type="GO" id="GO:0000287">
    <property type="term" value="F:magnesium ion binding"/>
    <property type="evidence" value="ECO:0007669"/>
    <property type="project" value="UniProtKB-UniRule"/>
</dbReference>
<feature type="binding site" evidence="2">
    <location>
        <begin position="407"/>
        <end position="410"/>
    </location>
    <ligand>
        <name>meso-2,6-diaminopimelate</name>
        <dbReference type="ChEBI" id="CHEBI:57791"/>
    </ligand>
</feature>
<dbReference type="PANTHER" id="PTHR23135:SF4">
    <property type="entry name" value="UDP-N-ACETYLMURAMOYL-L-ALANYL-D-GLUTAMATE--2,6-DIAMINOPIMELATE LIGASE MURE HOMOLOG, CHLOROPLASTIC"/>
    <property type="match status" value="1"/>
</dbReference>
<feature type="modified residue" description="N6-carboxylysine" evidence="2">
    <location>
        <position position="217"/>
    </location>
</feature>
<dbReference type="Gene3D" id="3.90.190.20">
    <property type="entry name" value="Mur ligase, C-terminal domain"/>
    <property type="match status" value="1"/>
</dbReference>
<dbReference type="GO" id="GO:0071555">
    <property type="term" value="P:cell wall organization"/>
    <property type="evidence" value="ECO:0007669"/>
    <property type="project" value="UniProtKB-KW"/>
</dbReference>
<keyword evidence="2 6" id="KW-0436">Ligase</keyword>
<dbReference type="GO" id="GO:0005524">
    <property type="term" value="F:ATP binding"/>
    <property type="evidence" value="ECO:0007669"/>
    <property type="project" value="UniProtKB-UniRule"/>
</dbReference>
<comment type="function">
    <text evidence="2">Catalyzes the addition of meso-diaminopimelic acid to the nucleotide precursor UDP-N-acetylmuramoyl-L-alanyl-D-glutamate (UMAG) in the biosynthesis of bacterial cell-wall peptidoglycan.</text>
</comment>
<comment type="PTM">
    <text evidence="2">Carboxylation is probably crucial for Mg(2+) binding and, consequently, for the gamma-phosphate positioning of ATP.</text>
</comment>
<dbReference type="SUPFAM" id="SSF53244">
    <property type="entry name" value="MurD-like peptide ligases, peptide-binding domain"/>
    <property type="match status" value="1"/>
</dbReference>
<dbReference type="SUPFAM" id="SSF53623">
    <property type="entry name" value="MurD-like peptide ligases, catalytic domain"/>
    <property type="match status" value="1"/>
</dbReference>
<dbReference type="NCBIfam" id="NF001126">
    <property type="entry name" value="PRK00139.1-4"/>
    <property type="match status" value="1"/>
</dbReference>
<comment type="catalytic activity">
    <reaction evidence="2">
        <text>UDP-N-acetyl-alpha-D-muramoyl-L-alanyl-D-glutamate + meso-2,6-diaminopimelate + ATP = UDP-N-acetyl-alpha-D-muramoyl-L-alanyl-gamma-D-glutamyl-meso-2,6-diaminopimelate + ADP + phosphate + H(+)</text>
        <dbReference type="Rhea" id="RHEA:23676"/>
        <dbReference type="ChEBI" id="CHEBI:15378"/>
        <dbReference type="ChEBI" id="CHEBI:30616"/>
        <dbReference type="ChEBI" id="CHEBI:43474"/>
        <dbReference type="ChEBI" id="CHEBI:57791"/>
        <dbReference type="ChEBI" id="CHEBI:83900"/>
        <dbReference type="ChEBI" id="CHEBI:83905"/>
        <dbReference type="ChEBI" id="CHEBI:456216"/>
        <dbReference type="EC" id="6.3.2.13"/>
    </reaction>
</comment>
<dbReference type="NCBIfam" id="TIGR01085">
    <property type="entry name" value="murE"/>
    <property type="match status" value="1"/>
</dbReference>
<dbReference type="Pfam" id="PF02875">
    <property type="entry name" value="Mur_ligase_C"/>
    <property type="match status" value="1"/>
</dbReference>
<keyword evidence="2" id="KW-0963">Cytoplasm</keyword>
<dbReference type="GO" id="GO:0008360">
    <property type="term" value="P:regulation of cell shape"/>
    <property type="evidence" value="ECO:0007669"/>
    <property type="project" value="UniProtKB-KW"/>
</dbReference>
<keyword evidence="2 3" id="KW-0132">Cell division</keyword>
<dbReference type="OrthoDB" id="9800958at2"/>
<feature type="domain" description="Mur ligase C-terminal" evidence="4">
    <location>
        <begin position="334"/>
        <end position="459"/>
    </location>
</feature>
<dbReference type="Proteomes" id="UP000195667">
    <property type="component" value="Unassembled WGS sequence"/>
</dbReference>
<keyword evidence="2 3" id="KW-0573">Peptidoglycan synthesis</keyword>
<evidence type="ECO:0000256" key="2">
    <source>
        <dbReference type="HAMAP-Rule" id="MF_00208"/>
    </source>
</evidence>
<feature type="binding site" evidence="2">
    <location>
        <position position="183"/>
    </location>
    <ligand>
        <name>UDP-N-acetyl-alpha-D-muramoyl-L-alanyl-D-glutamate</name>
        <dbReference type="ChEBI" id="CHEBI:83900"/>
    </ligand>
</feature>
<evidence type="ECO:0000256" key="1">
    <source>
        <dbReference type="ARBA" id="ARBA00005898"/>
    </source>
</evidence>
<dbReference type="InterPro" id="IPR013221">
    <property type="entry name" value="Mur_ligase_cen"/>
</dbReference>
<keyword evidence="2" id="KW-0067">ATP-binding</keyword>
<dbReference type="EC" id="6.3.2.13" evidence="2"/>
<reference evidence="7" key="1">
    <citation type="submission" date="2017-02" db="EMBL/GenBank/DDBJ databases">
        <authorList>
            <person name="Daims H."/>
        </authorList>
    </citation>
    <scope>NUCLEOTIDE SEQUENCE [LARGE SCALE GENOMIC DNA]</scope>
</reference>
<dbReference type="InterPro" id="IPR035911">
    <property type="entry name" value="MurE/MurF_N"/>
</dbReference>
<feature type="binding site" evidence="2">
    <location>
        <position position="149"/>
    </location>
    <ligand>
        <name>UDP-N-acetyl-alpha-D-muramoyl-L-alanyl-D-glutamate</name>
        <dbReference type="ChEBI" id="CHEBI:83900"/>
    </ligand>
</feature>
<evidence type="ECO:0000256" key="3">
    <source>
        <dbReference type="RuleBase" id="RU004135"/>
    </source>
</evidence>
<keyword evidence="7" id="KW-1185">Reference proteome</keyword>
<dbReference type="InterPro" id="IPR036565">
    <property type="entry name" value="Mur-like_cat_sf"/>
</dbReference>
<evidence type="ECO:0000259" key="5">
    <source>
        <dbReference type="Pfam" id="PF08245"/>
    </source>
</evidence>
<dbReference type="InterPro" id="IPR004101">
    <property type="entry name" value="Mur_ligase_C"/>
</dbReference>
<dbReference type="UniPathway" id="UPA00219"/>
<comment type="pathway">
    <text evidence="2 3">Cell wall biogenesis; peptidoglycan biosynthesis.</text>
</comment>
<organism evidence="6 7">
    <name type="scientific">Crenothrix polyspora</name>
    <dbReference type="NCBI Taxonomy" id="360316"/>
    <lineage>
        <taxon>Bacteria</taxon>
        <taxon>Pseudomonadati</taxon>
        <taxon>Pseudomonadota</taxon>
        <taxon>Gammaproteobacteria</taxon>
        <taxon>Methylococcales</taxon>
        <taxon>Crenotrichaceae</taxon>
        <taxon>Crenothrix</taxon>
    </lineage>
</organism>
<keyword evidence="2 3" id="KW-0131">Cell cycle</keyword>
<keyword evidence="2" id="KW-0547">Nucleotide-binding</keyword>
<feature type="binding site" evidence="2">
    <location>
        <position position="26"/>
    </location>
    <ligand>
        <name>UDP-N-acetyl-alpha-D-muramoyl-L-alanyl-D-glutamate</name>
        <dbReference type="ChEBI" id="CHEBI:83900"/>
    </ligand>
</feature>
<dbReference type="Gene3D" id="3.40.1190.10">
    <property type="entry name" value="Mur-like, catalytic domain"/>
    <property type="match status" value="1"/>
</dbReference>
<feature type="binding site" evidence="2">
    <location>
        <position position="457"/>
    </location>
    <ligand>
        <name>meso-2,6-diaminopimelate</name>
        <dbReference type="ChEBI" id="CHEBI:57791"/>
    </ligand>
</feature>
<dbReference type="GO" id="GO:0009252">
    <property type="term" value="P:peptidoglycan biosynthetic process"/>
    <property type="evidence" value="ECO:0007669"/>
    <property type="project" value="UniProtKB-UniRule"/>
</dbReference>
<evidence type="ECO:0000313" key="6">
    <source>
        <dbReference type="EMBL" id="SJM92345.1"/>
    </source>
</evidence>
<dbReference type="Gene3D" id="3.40.1390.10">
    <property type="entry name" value="MurE/MurF, N-terminal domain"/>
    <property type="match status" value="1"/>
</dbReference>
<feature type="short sequence motif" description="Meso-diaminopimelate recognition motif" evidence="2">
    <location>
        <begin position="407"/>
        <end position="410"/>
    </location>
</feature>
<evidence type="ECO:0000259" key="4">
    <source>
        <dbReference type="Pfam" id="PF02875"/>
    </source>
</evidence>
<accession>A0A1R4H7V2</accession>
<keyword evidence="2" id="KW-0460">Magnesium</keyword>
<keyword evidence="2 3" id="KW-0961">Cell wall biogenesis/degradation</keyword>
<dbReference type="GO" id="GO:0051301">
    <property type="term" value="P:cell division"/>
    <property type="evidence" value="ECO:0007669"/>
    <property type="project" value="UniProtKB-KW"/>
</dbReference>
<protein>
    <recommendedName>
        <fullName evidence="2">UDP-N-acetylmuramoyl-L-alanyl-D-glutamate--2,6-diaminopimelate ligase</fullName>
        <ecNumber evidence="2">6.3.2.13</ecNumber>
    </recommendedName>
    <alternativeName>
        <fullName evidence="2">Meso-A2pm-adding enzyme</fullName>
    </alternativeName>
    <alternativeName>
        <fullName evidence="2">Meso-diaminopimelate-adding enzyme</fullName>
    </alternativeName>
    <alternativeName>
        <fullName evidence="2">UDP-MurNAc-L-Ala-D-Glu:meso-diaminopimelate ligase</fullName>
    </alternativeName>
    <alternativeName>
        <fullName evidence="2">UDP-MurNAc-tripeptide synthetase</fullName>
    </alternativeName>
    <alternativeName>
        <fullName evidence="2">UDP-N-acetylmuramyl-tripeptide synthetase</fullName>
    </alternativeName>
</protein>
<feature type="binding site" evidence="2">
    <location>
        <begin position="150"/>
        <end position="151"/>
    </location>
    <ligand>
        <name>UDP-N-acetyl-alpha-D-muramoyl-L-alanyl-D-glutamate</name>
        <dbReference type="ChEBI" id="CHEBI:83900"/>
    </ligand>
</feature>